<organism evidence="1 2">
    <name type="scientific">Prevotella lacticifex</name>
    <dbReference type="NCBI Taxonomy" id="2854755"/>
    <lineage>
        <taxon>Bacteria</taxon>
        <taxon>Pseudomonadati</taxon>
        <taxon>Bacteroidota</taxon>
        <taxon>Bacteroidia</taxon>
        <taxon>Bacteroidales</taxon>
        <taxon>Prevotellaceae</taxon>
        <taxon>Prevotella</taxon>
    </lineage>
</organism>
<accession>A0A9R1C765</accession>
<name>A0A9R1C765_9BACT</name>
<keyword evidence="2" id="KW-1185">Reference proteome</keyword>
<dbReference type="EMBL" id="BPUB01000001">
    <property type="protein sequence ID" value="GJG57281.1"/>
    <property type="molecule type" value="Genomic_DNA"/>
</dbReference>
<comment type="caution">
    <text evidence="1">The sequence shown here is derived from an EMBL/GenBank/DDBJ whole genome shotgun (WGS) entry which is preliminary data.</text>
</comment>
<evidence type="ECO:0000313" key="1">
    <source>
        <dbReference type="EMBL" id="GJG57281.1"/>
    </source>
</evidence>
<dbReference type="GeneID" id="72468188"/>
<evidence type="ECO:0000313" key="2">
    <source>
        <dbReference type="Proteomes" id="UP000825483"/>
    </source>
</evidence>
<sequence>MTPLIAFAVFVAVALLGWGFIELRNHSFHFTHSKDEQHGWDEMKEAYEENGEKELNLHDLLARNSTKGYKAV</sequence>
<gene>
    <name evidence="1" type="ORF">PRLR5076_01320</name>
</gene>
<dbReference type="AlphaFoldDB" id="A0A9R1C765"/>
<reference evidence="1" key="1">
    <citation type="journal article" date="2022" name="Int. J. Syst. Evol. Microbiol.">
        <title>Prevotella lacticifex sp. nov., isolated from the rumen of cows.</title>
        <authorList>
            <person name="Shinkai T."/>
            <person name="Ikeyama N."/>
            <person name="Kumagai M."/>
            <person name="Ohmori H."/>
            <person name="Sakamoto M."/>
            <person name="Ohkuma M."/>
            <person name="Mitsumori M."/>
        </authorList>
    </citation>
    <scope>NUCLEOTIDE SEQUENCE</scope>
    <source>
        <strain evidence="1">R5076</strain>
    </source>
</reference>
<proteinExistence type="predicted"/>
<dbReference type="Proteomes" id="UP000825483">
    <property type="component" value="Unassembled WGS sequence"/>
</dbReference>
<dbReference type="RefSeq" id="WP_223927568.1">
    <property type="nucleotide sequence ID" value="NZ_BPTU01000003.1"/>
</dbReference>
<protein>
    <submittedName>
        <fullName evidence="1">Uncharacterized protein</fullName>
    </submittedName>
</protein>